<comment type="caution">
    <text evidence="12">The sequence shown here is derived from an EMBL/GenBank/DDBJ whole genome shotgun (WGS) entry which is preliminary data.</text>
</comment>
<dbReference type="InterPro" id="IPR050665">
    <property type="entry name" value="Cytochrome_P450_Monooxygen"/>
</dbReference>
<proteinExistence type="inferred from homology"/>
<evidence type="ECO:0000256" key="1">
    <source>
        <dbReference type="ARBA" id="ARBA00001971"/>
    </source>
</evidence>
<sequence>MSKLLFGQGLVGLTGEQWAIHRRIANLAFNMEIVKGWVPEIVAATTKLLEKWEEERGGRDEFELEVNKELHDLSADVISRTAFGSNFEEGKCIFMLQEQQMELFSVAIRSIYIPGFR</sequence>
<evidence type="ECO:0000256" key="9">
    <source>
        <dbReference type="ARBA" id="ARBA00023004"/>
    </source>
</evidence>
<dbReference type="EMBL" id="VEPZ02001403">
    <property type="protein sequence ID" value="KAE8675279.1"/>
    <property type="molecule type" value="Genomic_DNA"/>
</dbReference>
<evidence type="ECO:0000256" key="6">
    <source>
        <dbReference type="ARBA" id="ARBA00022723"/>
    </source>
</evidence>
<keyword evidence="4" id="KW-0349">Heme</keyword>
<comment type="similarity">
    <text evidence="3">Belongs to the cytochrome P450 family.</text>
</comment>
<dbReference type="PANTHER" id="PTHR24282">
    <property type="entry name" value="CYTOCHROME P450 FAMILY MEMBER"/>
    <property type="match status" value="1"/>
</dbReference>
<dbReference type="InterPro" id="IPR001128">
    <property type="entry name" value="Cyt_P450"/>
</dbReference>
<dbReference type="GO" id="GO:0004497">
    <property type="term" value="F:monooxygenase activity"/>
    <property type="evidence" value="ECO:0007669"/>
    <property type="project" value="UniProtKB-KW"/>
</dbReference>
<dbReference type="Proteomes" id="UP000436088">
    <property type="component" value="Unassembled WGS sequence"/>
</dbReference>
<organism evidence="12 13">
    <name type="scientific">Hibiscus syriacus</name>
    <name type="common">Rose of Sharon</name>
    <dbReference type="NCBI Taxonomy" id="106335"/>
    <lineage>
        <taxon>Eukaryota</taxon>
        <taxon>Viridiplantae</taxon>
        <taxon>Streptophyta</taxon>
        <taxon>Embryophyta</taxon>
        <taxon>Tracheophyta</taxon>
        <taxon>Spermatophyta</taxon>
        <taxon>Magnoliopsida</taxon>
        <taxon>eudicotyledons</taxon>
        <taxon>Gunneridae</taxon>
        <taxon>Pentapetalae</taxon>
        <taxon>rosids</taxon>
        <taxon>malvids</taxon>
        <taxon>Malvales</taxon>
        <taxon>Malvaceae</taxon>
        <taxon>Malvoideae</taxon>
        <taxon>Hibiscus</taxon>
    </lineage>
</organism>
<keyword evidence="11" id="KW-0472">Membrane</keyword>
<dbReference type="GO" id="GO:0020037">
    <property type="term" value="F:heme binding"/>
    <property type="evidence" value="ECO:0007669"/>
    <property type="project" value="InterPro"/>
</dbReference>
<evidence type="ECO:0000256" key="7">
    <source>
        <dbReference type="ARBA" id="ARBA00022989"/>
    </source>
</evidence>
<keyword evidence="9" id="KW-0408">Iron</keyword>
<evidence type="ECO:0000256" key="4">
    <source>
        <dbReference type="ARBA" id="ARBA00022617"/>
    </source>
</evidence>
<keyword evidence="7" id="KW-1133">Transmembrane helix</keyword>
<evidence type="ECO:0000256" key="10">
    <source>
        <dbReference type="ARBA" id="ARBA00023033"/>
    </source>
</evidence>
<keyword evidence="13" id="KW-1185">Reference proteome</keyword>
<reference evidence="12" key="1">
    <citation type="submission" date="2019-09" db="EMBL/GenBank/DDBJ databases">
        <title>Draft genome information of white flower Hibiscus syriacus.</title>
        <authorList>
            <person name="Kim Y.-M."/>
        </authorList>
    </citation>
    <scope>NUCLEOTIDE SEQUENCE [LARGE SCALE GENOMIC DNA]</scope>
    <source>
        <strain evidence="12">YM2019G1</strain>
    </source>
</reference>
<protein>
    <submittedName>
        <fullName evidence="12">Uncharacterized protein</fullName>
    </submittedName>
</protein>
<dbReference type="InterPro" id="IPR036396">
    <property type="entry name" value="Cyt_P450_sf"/>
</dbReference>
<keyword evidence="10" id="KW-0503">Monooxygenase</keyword>
<evidence type="ECO:0000313" key="13">
    <source>
        <dbReference type="Proteomes" id="UP000436088"/>
    </source>
</evidence>
<gene>
    <name evidence="12" type="ORF">F3Y22_tig00111689pilonHSYRG00121</name>
</gene>
<comment type="subcellular location">
    <subcellularLocation>
        <location evidence="2">Membrane</location>
        <topology evidence="2">Single-pass membrane protein</topology>
    </subcellularLocation>
</comment>
<dbReference type="PANTHER" id="PTHR24282:SF211">
    <property type="entry name" value="CYTOCHROME P450-RELATED"/>
    <property type="match status" value="1"/>
</dbReference>
<dbReference type="GO" id="GO:0016020">
    <property type="term" value="C:membrane"/>
    <property type="evidence" value="ECO:0007669"/>
    <property type="project" value="UniProtKB-SubCell"/>
</dbReference>
<evidence type="ECO:0000256" key="11">
    <source>
        <dbReference type="ARBA" id="ARBA00023136"/>
    </source>
</evidence>
<dbReference type="Gene3D" id="1.10.630.10">
    <property type="entry name" value="Cytochrome P450"/>
    <property type="match status" value="1"/>
</dbReference>
<evidence type="ECO:0000313" key="12">
    <source>
        <dbReference type="EMBL" id="KAE8675279.1"/>
    </source>
</evidence>
<evidence type="ECO:0000256" key="8">
    <source>
        <dbReference type="ARBA" id="ARBA00023002"/>
    </source>
</evidence>
<evidence type="ECO:0000256" key="5">
    <source>
        <dbReference type="ARBA" id="ARBA00022692"/>
    </source>
</evidence>
<dbReference type="Pfam" id="PF00067">
    <property type="entry name" value="p450"/>
    <property type="match status" value="1"/>
</dbReference>
<evidence type="ECO:0000256" key="3">
    <source>
        <dbReference type="ARBA" id="ARBA00010617"/>
    </source>
</evidence>
<keyword evidence="6" id="KW-0479">Metal-binding</keyword>
<dbReference type="GO" id="GO:0016705">
    <property type="term" value="F:oxidoreductase activity, acting on paired donors, with incorporation or reduction of molecular oxygen"/>
    <property type="evidence" value="ECO:0007669"/>
    <property type="project" value="InterPro"/>
</dbReference>
<keyword evidence="8" id="KW-0560">Oxidoreductase</keyword>
<dbReference type="AlphaFoldDB" id="A0A6A2YFD9"/>
<name>A0A6A2YFD9_HIBSY</name>
<dbReference type="SUPFAM" id="SSF48264">
    <property type="entry name" value="Cytochrome P450"/>
    <property type="match status" value="1"/>
</dbReference>
<dbReference type="GO" id="GO:0005506">
    <property type="term" value="F:iron ion binding"/>
    <property type="evidence" value="ECO:0007669"/>
    <property type="project" value="InterPro"/>
</dbReference>
<accession>A0A6A2YFD9</accession>
<evidence type="ECO:0000256" key="2">
    <source>
        <dbReference type="ARBA" id="ARBA00004167"/>
    </source>
</evidence>
<keyword evidence="5" id="KW-0812">Transmembrane</keyword>
<comment type="cofactor">
    <cofactor evidence="1">
        <name>heme</name>
        <dbReference type="ChEBI" id="CHEBI:30413"/>
    </cofactor>
</comment>